<organism evidence="2 3">
    <name type="scientific">Natrarchaeobius chitinivorans</name>
    <dbReference type="NCBI Taxonomy" id="1679083"/>
    <lineage>
        <taxon>Archaea</taxon>
        <taxon>Methanobacteriati</taxon>
        <taxon>Methanobacteriota</taxon>
        <taxon>Stenosarchaea group</taxon>
        <taxon>Halobacteria</taxon>
        <taxon>Halobacteriales</taxon>
        <taxon>Natrialbaceae</taxon>
        <taxon>Natrarchaeobius</taxon>
    </lineage>
</organism>
<dbReference type="CDD" id="cd00667">
    <property type="entry name" value="ring_hydroxylating_dioxygenases_beta"/>
    <property type="match status" value="1"/>
</dbReference>
<keyword evidence="3" id="KW-1185">Reference proteome</keyword>
<gene>
    <name evidence="2" type="ORF">EA472_14545</name>
</gene>
<proteinExistence type="predicted"/>
<keyword evidence="2" id="KW-0223">Dioxygenase</keyword>
<keyword evidence="1" id="KW-0560">Oxidoreductase</keyword>
<dbReference type="InterPro" id="IPR000391">
    <property type="entry name" value="Rng_hydr_dOase-bsu"/>
</dbReference>
<dbReference type="Proteomes" id="UP000281431">
    <property type="component" value="Unassembled WGS sequence"/>
</dbReference>
<dbReference type="AlphaFoldDB" id="A0A3N6PGK8"/>
<dbReference type="PANTHER" id="PTHR41534:SF2">
    <property type="entry name" value="3-PHENYLPROPIONATE_CINNAMIC ACID DIOXYGENASE SUBUNIT BETA"/>
    <property type="match status" value="1"/>
</dbReference>
<dbReference type="InterPro" id="IPR032710">
    <property type="entry name" value="NTF2-like_dom_sf"/>
</dbReference>
<dbReference type="EMBL" id="REFZ01000009">
    <property type="protein sequence ID" value="RQG99439.1"/>
    <property type="molecule type" value="Genomic_DNA"/>
</dbReference>
<dbReference type="GO" id="GO:0051213">
    <property type="term" value="F:dioxygenase activity"/>
    <property type="evidence" value="ECO:0007669"/>
    <property type="project" value="UniProtKB-KW"/>
</dbReference>
<dbReference type="Gene3D" id="3.10.450.50">
    <property type="match status" value="1"/>
</dbReference>
<accession>A0A3N6PGK8</accession>
<comment type="caution">
    <text evidence="2">The sequence shown here is derived from an EMBL/GenBank/DDBJ whole genome shotgun (WGS) entry which is preliminary data.</text>
</comment>
<name>A0A3N6PGK8_NATCH</name>
<evidence type="ECO:0000256" key="1">
    <source>
        <dbReference type="ARBA" id="ARBA00023002"/>
    </source>
</evidence>
<dbReference type="PANTHER" id="PTHR41534">
    <property type="entry name" value="BLR3401 PROTEIN"/>
    <property type="match status" value="1"/>
</dbReference>
<protein>
    <submittedName>
        <fullName evidence="2">3-phenylpropionate/cinnamic acid dioxygenase subunit beta</fullName>
    </submittedName>
</protein>
<evidence type="ECO:0000313" key="2">
    <source>
        <dbReference type="EMBL" id="RQG99439.1"/>
    </source>
</evidence>
<dbReference type="SUPFAM" id="SSF54427">
    <property type="entry name" value="NTF2-like"/>
    <property type="match status" value="1"/>
</dbReference>
<dbReference type="Pfam" id="PF00866">
    <property type="entry name" value="Ring_hydroxyl_B"/>
    <property type="match status" value="1"/>
</dbReference>
<dbReference type="OrthoDB" id="236062at2157"/>
<dbReference type="NCBIfam" id="NF007479">
    <property type="entry name" value="PRK10069.1"/>
    <property type="match status" value="1"/>
</dbReference>
<dbReference type="GO" id="GO:0019380">
    <property type="term" value="P:3-phenylpropionate catabolic process"/>
    <property type="evidence" value="ECO:0007669"/>
    <property type="project" value="TreeGrafter"/>
</dbReference>
<sequence length="174" mass="20593">MSYVKPTQERRELLEEVRTFLAYEADLLDNRDLDEWLDLLTDDISYEVPRRITREAGDDVPVFSEKSFHLQEDIDSFEARIARYEKDYAWAENPPSRTRRFVTNVRIESVDGDEVRERNNMLLLRLRGEEAEPTFISGERVDTLRREDGYLKLADRRVLLDQTVMGTQNLSEFL</sequence>
<reference evidence="2 3" key="1">
    <citation type="submission" date="2018-10" db="EMBL/GenBank/DDBJ databases">
        <title>Natrarchaeobius chitinivorans gen. nov., sp. nov., and Natrarchaeobius haloalkaliphilus sp. nov., alkaliphilic, chitin-utilizing haloarchaea from hypersaline alkaline lakes.</title>
        <authorList>
            <person name="Sorokin D.Y."/>
            <person name="Elcheninov A.G."/>
            <person name="Kostrikina N.A."/>
            <person name="Bale N.J."/>
            <person name="Sinninghe Damste J.S."/>
            <person name="Khijniak T.V."/>
            <person name="Kublanov I.V."/>
            <person name="Toshchakov S.V."/>
        </authorList>
    </citation>
    <scope>NUCLEOTIDE SEQUENCE [LARGE SCALE GENOMIC DNA]</scope>
    <source>
        <strain evidence="2 3">AArcht7</strain>
    </source>
</reference>
<evidence type="ECO:0000313" key="3">
    <source>
        <dbReference type="Proteomes" id="UP000281431"/>
    </source>
</evidence>